<reference evidence="2" key="1">
    <citation type="journal article" date="2020" name="Microbiol. Resour. Announc.">
        <title>Draft Genome Sequences of Thiorhodococcus mannitoliphagus and Thiorhodococcus minor, Purple Sulfur Photosynthetic Bacteria in the Gammaproteobacterial Family Chromatiaceae.</title>
        <authorList>
            <person name="Aviles F.A."/>
            <person name="Meyer T.E."/>
            <person name="Kyndt J.A."/>
        </authorList>
    </citation>
    <scope>NUCLEOTIDE SEQUENCE [LARGE SCALE GENOMIC DNA]</scope>
    <source>
        <strain evidence="2">DSM 18266</strain>
    </source>
</reference>
<reference evidence="1 2" key="2">
    <citation type="submission" date="2020-02" db="EMBL/GenBank/DDBJ databases">
        <title>Genome sequences of Thiorhodococcus mannitoliphagus and Thiorhodococcus minor, purple sulfur photosynthetic bacteria in the gammaproteobacterial family, Chromatiaceae.</title>
        <authorList>
            <person name="Aviles F.A."/>
            <person name="Meyer T.E."/>
            <person name="Kyndt J.A."/>
        </authorList>
    </citation>
    <scope>NUCLEOTIDE SEQUENCE [LARGE SCALE GENOMIC DNA]</scope>
    <source>
        <strain evidence="1 2">DSM 18266</strain>
    </source>
</reference>
<name>A0A6P1DYF5_9GAMM</name>
<organism evidence="1 2">
    <name type="scientific">Thiorhodococcus mannitoliphagus</name>
    <dbReference type="NCBI Taxonomy" id="329406"/>
    <lineage>
        <taxon>Bacteria</taxon>
        <taxon>Pseudomonadati</taxon>
        <taxon>Pseudomonadota</taxon>
        <taxon>Gammaproteobacteria</taxon>
        <taxon>Chromatiales</taxon>
        <taxon>Chromatiaceae</taxon>
        <taxon>Thiorhodococcus</taxon>
    </lineage>
</organism>
<dbReference type="Proteomes" id="UP000471640">
    <property type="component" value="Unassembled WGS sequence"/>
</dbReference>
<dbReference type="EMBL" id="JAAIJR010000046">
    <property type="protein sequence ID" value="NEX21182.1"/>
    <property type="molecule type" value="Genomic_DNA"/>
</dbReference>
<comment type="caution">
    <text evidence="1">The sequence shown here is derived from an EMBL/GenBank/DDBJ whole genome shotgun (WGS) entry which is preliminary data.</text>
</comment>
<gene>
    <name evidence="1" type="ORF">G3480_12800</name>
</gene>
<dbReference type="RefSeq" id="WP_164654281.1">
    <property type="nucleotide sequence ID" value="NZ_JAAIJR010000046.1"/>
</dbReference>
<dbReference type="AlphaFoldDB" id="A0A6P1DYF5"/>
<protein>
    <submittedName>
        <fullName evidence="1">Uncharacterized protein</fullName>
    </submittedName>
</protein>
<proteinExistence type="predicted"/>
<keyword evidence="2" id="KW-1185">Reference proteome</keyword>
<evidence type="ECO:0000313" key="1">
    <source>
        <dbReference type="EMBL" id="NEX21182.1"/>
    </source>
</evidence>
<sequence>MQINRDTLKVDAAQAPDAPRRLTFDGLMTGFLPAFRHLETGEVRLCRMENGQIAREHLLDGLPDHWIIDRDSKGRASALVYAIEPGFMRGAEFWTLSDFNHPALDG</sequence>
<evidence type="ECO:0000313" key="2">
    <source>
        <dbReference type="Proteomes" id="UP000471640"/>
    </source>
</evidence>
<accession>A0A6P1DYF5</accession>